<dbReference type="RefSeq" id="WP_156362673.1">
    <property type="nucleotide sequence ID" value="NZ_KK088554.1"/>
</dbReference>
<keyword evidence="1" id="KW-0472">Membrane</keyword>
<dbReference type="AlphaFoldDB" id="A0A017HM15"/>
<evidence type="ECO:0000313" key="3">
    <source>
        <dbReference type="Proteomes" id="UP000019666"/>
    </source>
</evidence>
<accession>A0A017HM15</accession>
<sequence>MGRNRLVTIIVAVVIVLLLLWLFVGIGDEAAETATEGVDATAPAAEGAAEPAD</sequence>
<keyword evidence="1" id="KW-0812">Transmembrane</keyword>
<keyword evidence="3" id="KW-1185">Reference proteome</keyword>
<gene>
    <name evidence="2" type="ORF">Rumeso_02863</name>
</gene>
<dbReference type="Proteomes" id="UP000019666">
    <property type="component" value="Unassembled WGS sequence"/>
</dbReference>
<name>A0A017HM15_9RHOB</name>
<evidence type="ECO:0000313" key="2">
    <source>
        <dbReference type="EMBL" id="EYD75517.1"/>
    </source>
</evidence>
<dbReference type="HOGENOM" id="CLU_3065867_0_0_5"/>
<keyword evidence="1" id="KW-1133">Transmembrane helix</keyword>
<feature type="transmembrane region" description="Helical" evidence="1">
    <location>
        <begin position="6"/>
        <end position="24"/>
    </location>
</feature>
<organism evidence="2 3">
    <name type="scientific">Rubellimicrobium mesophilum DSM 19309</name>
    <dbReference type="NCBI Taxonomy" id="442562"/>
    <lineage>
        <taxon>Bacteria</taxon>
        <taxon>Pseudomonadati</taxon>
        <taxon>Pseudomonadota</taxon>
        <taxon>Alphaproteobacteria</taxon>
        <taxon>Rhodobacterales</taxon>
        <taxon>Roseobacteraceae</taxon>
        <taxon>Rubellimicrobium</taxon>
    </lineage>
</organism>
<reference evidence="2 3" key="1">
    <citation type="submission" date="2013-02" db="EMBL/GenBank/DDBJ databases">
        <authorList>
            <person name="Fiebig A."/>
            <person name="Goeker M."/>
            <person name="Klenk H.-P.P."/>
        </authorList>
    </citation>
    <scope>NUCLEOTIDE SEQUENCE [LARGE SCALE GENOMIC DNA]</scope>
    <source>
        <strain evidence="2 3">DSM 19309</strain>
    </source>
</reference>
<dbReference type="EMBL" id="AOSK01000075">
    <property type="protein sequence ID" value="EYD75517.1"/>
    <property type="molecule type" value="Genomic_DNA"/>
</dbReference>
<evidence type="ECO:0000256" key="1">
    <source>
        <dbReference type="SAM" id="Phobius"/>
    </source>
</evidence>
<comment type="caution">
    <text evidence="2">The sequence shown here is derived from an EMBL/GenBank/DDBJ whole genome shotgun (WGS) entry which is preliminary data.</text>
</comment>
<protein>
    <submittedName>
        <fullName evidence="2">Uncharacterized protein</fullName>
    </submittedName>
</protein>
<proteinExistence type="predicted"/>